<comment type="caution">
    <text evidence="2">The sequence shown here is derived from an EMBL/GenBank/DDBJ whole genome shotgun (WGS) entry which is preliminary data.</text>
</comment>
<evidence type="ECO:0000313" key="3">
    <source>
        <dbReference type="Proteomes" id="UP000718281"/>
    </source>
</evidence>
<dbReference type="Proteomes" id="UP000718281">
    <property type="component" value="Unassembled WGS sequence"/>
</dbReference>
<evidence type="ECO:0000313" key="2">
    <source>
        <dbReference type="EMBL" id="MBK6300909.1"/>
    </source>
</evidence>
<keyword evidence="1" id="KW-0812">Transmembrane</keyword>
<dbReference type="EMBL" id="JADIXZ010000004">
    <property type="protein sequence ID" value="MBK6300909.1"/>
    <property type="molecule type" value="Genomic_DNA"/>
</dbReference>
<reference evidence="2 3" key="1">
    <citation type="submission" date="2020-10" db="EMBL/GenBank/DDBJ databases">
        <title>Connecting structure to function with the recovery of over 1000 high-quality activated sludge metagenome-assembled genomes encoding full-length rRNA genes using long-read sequencing.</title>
        <authorList>
            <person name="Singleton C.M."/>
            <person name="Petriglieri F."/>
            <person name="Kristensen J.M."/>
            <person name="Kirkegaard R.H."/>
            <person name="Michaelsen T.Y."/>
            <person name="Andersen M.H."/>
            <person name="Karst S.M."/>
            <person name="Dueholm M.S."/>
            <person name="Nielsen P.H."/>
            <person name="Albertsen M."/>
        </authorList>
    </citation>
    <scope>NUCLEOTIDE SEQUENCE [LARGE SCALE GENOMIC DNA]</scope>
    <source>
        <strain evidence="2">AalE_18-Q3-R2-46_BAT3C.188</strain>
    </source>
</reference>
<evidence type="ECO:0000256" key="1">
    <source>
        <dbReference type="SAM" id="Phobius"/>
    </source>
</evidence>
<dbReference type="GO" id="GO:0005886">
    <property type="term" value="C:plasma membrane"/>
    <property type="evidence" value="ECO:0007669"/>
    <property type="project" value="UniProtKB-SubCell"/>
</dbReference>
<sequence>MVLAIRSEFRKFFTTRMWWGMGLAVIVASLAFPALYAFIFTSDGMAEIGASAIPDSELAKTVYTGGIQLAYLLTLAIGVLTIGAEYRHKTITGTFLATPKRARVMLAKVVSLLGIGAIYGLASVVSAFSIGAIILNAKGHKVWPDASVGRSLALSLLVLGLWALIGLGIGILIPNQIAALFIAIGVAWIVEPLLSVLLATQEWGKGIVRFFPSSATNAVLGSAAQSGGGEAIPAFPWWGAALVLVAYAAIMAAVGTFLTLRRDVT</sequence>
<dbReference type="PANTHER" id="PTHR37305">
    <property type="entry name" value="INTEGRAL MEMBRANE PROTEIN-RELATED"/>
    <property type="match status" value="1"/>
</dbReference>
<keyword evidence="1" id="KW-0472">Membrane</keyword>
<feature type="transmembrane region" description="Helical" evidence="1">
    <location>
        <begin position="180"/>
        <end position="200"/>
    </location>
</feature>
<keyword evidence="1" id="KW-1133">Transmembrane helix</keyword>
<organism evidence="2 3">
    <name type="scientific">Candidatus Phosphoribacter hodrii</name>
    <dbReference type="NCBI Taxonomy" id="2953743"/>
    <lineage>
        <taxon>Bacteria</taxon>
        <taxon>Bacillati</taxon>
        <taxon>Actinomycetota</taxon>
        <taxon>Actinomycetes</taxon>
        <taxon>Micrococcales</taxon>
        <taxon>Dermatophilaceae</taxon>
        <taxon>Candidatus Phosphoribacter</taxon>
    </lineage>
</organism>
<name>A0A934X697_9MICO</name>
<dbReference type="AlphaFoldDB" id="A0A934X697"/>
<gene>
    <name evidence="2" type="ORF">IPF40_07610</name>
</gene>
<feature type="transmembrane region" description="Helical" evidence="1">
    <location>
        <begin position="154"/>
        <end position="173"/>
    </location>
</feature>
<feature type="transmembrane region" description="Helical" evidence="1">
    <location>
        <begin position="105"/>
        <end position="134"/>
    </location>
</feature>
<feature type="transmembrane region" description="Helical" evidence="1">
    <location>
        <begin position="62"/>
        <end position="84"/>
    </location>
</feature>
<dbReference type="GO" id="GO:0140359">
    <property type="term" value="F:ABC-type transporter activity"/>
    <property type="evidence" value="ECO:0007669"/>
    <property type="project" value="InterPro"/>
</dbReference>
<dbReference type="PANTHER" id="PTHR37305:SF1">
    <property type="entry name" value="MEMBRANE PROTEIN"/>
    <property type="match status" value="1"/>
</dbReference>
<proteinExistence type="predicted"/>
<protein>
    <submittedName>
        <fullName evidence="2">ABC transporter permease</fullName>
    </submittedName>
</protein>
<feature type="transmembrane region" description="Helical" evidence="1">
    <location>
        <begin position="237"/>
        <end position="260"/>
    </location>
</feature>
<accession>A0A934X697</accession>
<feature type="transmembrane region" description="Helical" evidence="1">
    <location>
        <begin position="21"/>
        <end position="42"/>
    </location>
</feature>